<dbReference type="Gene3D" id="1.10.287.130">
    <property type="match status" value="1"/>
</dbReference>
<accession>A0A0N0XL24</accession>
<sequence length="431" mass="46869">MKNSLQYRLSLWMATFTVLFALVATLVSYVSLYIEASQTQDDQLRQISLLAMRYHLPTVDETDLSGRGAEDSESNVVIQHEGETAAADELIKPLSDGMQTAHWHGKHWRVYIESGPDGKRLAVAQQTMVRDEIARFGSMRGLVTLVLMLPLLVGMVVLIIRRTLEPIRQSTDQLDQRDDGNLQPLDEAGMVTEIRPFVGSINRLMERLAAALQQQRLFIADAAHELRSPITALTVQAENLAHSQLAPESAGRLTTLQAGLQRTRLLLEQLLGLARLQSAAVGATGPVSLDGAARHTVEDIMAAALARHVDLGFGRLEAVSINAIEVDVRTLCRNAIDNAVRYAPDGGVVTVSIYRDEAGAAVFEVEDNGPGIAPEHLQRIFDPFYRVPGNDATGSGLGLTIVRNIATRYGGQISLGPAPSGGLLFRFSQPA</sequence>
<dbReference type="PATRIC" id="fig|857265.3.peg.183"/>
<evidence type="ECO:0000256" key="10">
    <source>
        <dbReference type="ARBA" id="ARBA00023136"/>
    </source>
</evidence>
<keyword evidence="4" id="KW-0597">Phosphoprotein</keyword>
<dbReference type="InterPro" id="IPR003660">
    <property type="entry name" value="HAMP_dom"/>
</dbReference>
<dbReference type="Pfam" id="PF00512">
    <property type="entry name" value="HisKA"/>
    <property type="match status" value="1"/>
</dbReference>
<dbReference type="EMBL" id="LAQT01000001">
    <property type="protein sequence ID" value="KPC55166.1"/>
    <property type="molecule type" value="Genomic_DNA"/>
</dbReference>
<evidence type="ECO:0000256" key="8">
    <source>
        <dbReference type="ARBA" id="ARBA00022989"/>
    </source>
</evidence>
<reference evidence="14 15" key="1">
    <citation type="submission" date="2015-07" db="EMBL/GenBank/DDBJ databases">
        <title>Draft genome sequence of the Amantichitinum ursilacus IGB-41, a new chitin-degrading bacterium.</title>
        <authorList>
            <person name="Kirstahler P."/>
            <person name="Guenther M."/>
            <person name="Grumaz C."/>
            <person name="Rupp S."/>
            <person name="Zibek S."/>
            <person name="Sohn K."/>
        </authorList>
    </citation>
    <scope>NUCLEOTIDE SEQUENCE [LARGE SCALE GENOMIC DNA]</scope>
    <source>
        <strain evidence="14 15">IGB-41</strain>
    </source>
</reference>
<dbReference type="InterPro" id="IPR036097">
    <property type="entry name" value="HisK_dim/P_sf"/>
</dbReference>
<protein>
    <recommendedName>
        <fullName evidence="3">histidine kinase</fullName>
        <ecNumber evidence="3">2.7.13.3</ecNumber>
    </recommendedName>
</protein>
<dbReference type="PRINTS" id="PR00344">
    <property type="entry name" value="BCTRLSENSOR"/>
</dbReference>
<dbReference type="SMART" id="SM00388">
    <property type="entry name" value="HisKA"/>
    <property type="match status" value="1"/>
</dbReference>
<dbReference type="SMART" id="SM00387">
    <property type="entry name" value="HATPase_c"/>
    <property type="match status" value="1"/>
</dbReference>
<dbReference type="RefSeq" id="WP_053935894.1">
    <property type="nucleotide sequence ID" value="NZ_LAQT01000001.1"/>
</dbReference>
<dbReference type="Gene3D" id="3.30.565.10">
    <property type="entry name" value="Histidine kinase-like ATPase, C-terminal domain"/>
    <property type="match status" value="1"/>
</dbReference>
<keyword evidence="5 14" id="KW-0808">Transferase</keyword>
<dbReference type="PANTHER" id="PTHR45436:SF15">
    <property type="entry name" value="SENSOR HISTIDINE KINASE CUSS"/>
    <property type="match status" value="1"/>
</dbReference>
<feature type="domain" description="HAMP" evidence="13">
    <location>
        <begin position="161"/>
        <end position="213"/>
    </location>
</feature>
<dbReference type="InterPro" id="IPR004358">
    <property type="entry name" value="Sig_transdc_His_kin-like_C"/>
</dbReference>
<dbReference type="STRING" id="857265.WG78_00870"/>
<proteinExistence type="predicted"/>
<keyword evidence="8 11" id="KW-1133">Transmembrane helix</keyword>
<name>A0A0N0XL24_9NEIS</name>
<comment type="caution">
    <text evidence="14">The sequence shown here is derived from an EMBL/GenBank/DDBJ whole genome shotgun (WGS) entry which is preliminary data.</text>
</comment>
<keyword evidence="15" id="KW-1185">Reference proteome</keyword>
<evidence type="ECO:0000256" key="9">
    <source>
        <dbReference type="ARBA" id="ARBA00023012"/>
    </source>
</evidence>
<feature type="transmembrane region" description="Helical" evidence="11">
    <location>
        <begin position="12"/>
        <end position="34"/>
    </location>
</feature>
<dbReference type="GO" id="GO:0005886">
    <property type="term" value="C:plasma membrane"/>
    <property type="evidence" value="ECO:0007669"/>
    <property type="project" value="TreeGrafter"/>
</dbReference>
<dbReference type="AlphaFoldDB" id="A0A0N0XL24"/>
<dbReference type="InterPro" id="IPR003594">
    <property type="entry name" value="HATPase_dom"/>
</dbReference>
<dbReference type="Proteomes" id="UP000037939">
    <property type="component" value="Unassembled WGS sequence"/>
</dbReference>
<evidence type="ECO:0000256" key="2">
    <source>
        <dbReference type="ARBA" id="ARBA00004141"/>
    </source>
</evidence>
<keyword evidence="10 11" id="KW-0472">Membrane</keyword>
<comment type="subcellular location">
    <subcellularLocation>
        <location evidence="2">Membrane</location>
        <topology evidence="2">Multi-pass membrane protein</topology>
    </subcellularLocation>
</comment>
<dbReference type="InterPro" id="IPR003661">
    <property type="entry name" value="HisK_dim/P_dom"/>
</dbReference>
<dbReference type="PROSITE" id="PS50109">
    <property type="entry name" value="HIS_KIN"/>
    <property type="match status" value="1"/>
</dbReference>
<evidence type="ECO:0000256" key="11">
    <source>
        <dbReference type="SAM" id="Phobius"/>
    </source>
</evidence>
<dbReference type="InterPro" id="IPR036890">
    <property type="entry name" value="HATPase_C_sf"/>
</dbReference>
<keyword evidence="9" id="KW-0902">Two-component regulatory system</keyword>
<organism evidence="14 15">
    <name type="scientific">Amantichitinum ursilacus</name>
    <dbReference type="NCBI Taxonomy" id="857265"/>
    <lineage>
        <taxon>Bacteria</taxon>
        <taxon>Pseudomonadati</taxon>
        <taxon>Pseudomonadota</taxon>
        <taxon>Betaproteobacteria</taxon>
        <taxon>Neisseriales</taxon>
        <taxon>Chitinibacteraceae</taxon>
        <taxon>Amantichitinum</taxon>
    </lineage>
</organism>
<dbReference type="Pfam" id="PF02518">
    <property type="entry name" value="HATPase_c"/>
    <property type="match status" value="1"/>
</dbReference>
<dbReference type="CDD" id="cd00082">
    <property type="entry name" value="HisKA"/>
    <property type="match status" value="1"/>
</dbReference>
<dbReference type="OrthoDB" id="8583694at2"/>
<comment type="catalytic activity">
    <reaction evidence="1">
        <text>ATP + protein L-histidine = ADP + protein N-phospho-L-histidine.</text>
        <dbReference type="EC" id="2.7.13.3"/>
    </reaction>
</comment>
<keyword evidence="6 11" id="KW-0812">Transmembrane</keyword>
<evidence type="ECO:0000313" key="15">
    <source>
        <dbReference type="Proteomes" id="UP000037939"/>
    </source>
</evidence>
<dbReference type="InterPro" id="IPR050428">
    <property type="entry name" value="TCS_sensor_his_kinase"/>
</dbReference>
<dbReference type="GO" id="GO:0000155">
    <property type="term" value="F:phosphorelay sensor kinase activity"/>
    <property type="evidence" value="ECO:0007669"/>
    <property type="project" value="InterPro"/>
</dbReference>
<dbReference type="PANTHER" id="PTHR45436">
    <property type="entry name" value="SENSOR HISTIDINE KINASE YKOH"/>
    <property type="match status" value="1"/>
</dbReference>
<dbReference type="InterPro" id="IPR005467">
    <property type="entry name" value="His_kinase_dom"/>
</dbReference>
<evidence type="ECO:0000259" key="12">
    <source>
        <dbReference type="PROSITE" id="PS50109"/>
    </source>
</evidence>
<evidence type="ECO:0000259" key="13">
    <source>
        <dbReference type="PROSITE" id="PS50885"/>
    </source>
</evidence>
<evidence type="ECO:0000256" key="4">
    <source>
        <dbReference type="ARBA" id="ARBA00022553"/>
    </source>
</evidence>
<feature type="domain" description="Histidine kinase" evidence="12">
    <location>
        <begin position="221"/>
        <end position="431"/>
    </location>
</feature>
<gene>
    <name evidence="14" type="primary">qseC_2</name>
    <name evidence="14" type="ORF">WG78_00870</name>
</gene>
<evidence type="ECO:0000256" key="7">
    <source>
        <dbReference type="ARBA" id="ARBA00022777"/>
    </source>
</evidence>
<keyword evidence="7" id="KW-0418">Kinase</keyword>
<dbReference type="EC" id="2.7.13.3" evidence="3"/>
<dbReference type="CDD" id="cd00075">
    <property type="entry name" value="HATPase"/>
    <property type="match status" value="1"/>
</dbReference>
<dbReference type="SUPFAM" id="SSF55874">
    <property type="entry name" value="ATPase domain of HSP90 chaperone/DNA topoisomerase II/histidine kinase"/>
    <property type="match status" value="1"/>
</dbReference>
<evidence type="ECO:0000256" key="5">
    <source>
        <dbReference type="ARBA" id="ARBA00022679"/>
    </source>
</evidence>
<feature type="transmembrane region" description="Helical" evidence="11">
    <location>
        <begin position="141"/>
        <end position="160"/>
    </location>
</feature>
<evidence type="ECO:0000256" key="3">
    <source>
        <dbReference type="ARBA" id="ARBA00012438"/>
    </source>
</evidence>
<dbReference type="PROSITE" id="PS50885">
    <property type="entry name" value="HAMP"/>
    <property type="match status" value="1"/>
</dbReference>
<evidence type="ECO:0000313" key="14">
    <source>
        <dbReference type="EMBL" id="KPC55166.1"/>
    </source>
</evidence>
<evidence type="ECO:0000256" key="6">
    <source>
        <dbReference type="ARBA" id="ARBA00022692"/>
    </source>
</evidence>
<evidence type="ECO:0000256" key="1">
    <source>
        <dbReference type="ARBA" id="ARBA00000085"/>
    </source>
</evidence>
<dbReference type="SUPFAM" id="SSF47384">
    <property type="entry name" value="Homodimeric domain of signal transducing histidine kinase"/>
    <property type="match status" value="1"/>
</dbReference>